<dbReference type="AlphaFoldDB" id="A0A4U6UDI1"/>
<organism evidence="2 3">
    <name type="scientific">Setaria viridis</name>
    <name type="common">Green bristlegrass</name>
    <name type="synonym">Setaria italica subsp. viridis</name>
    <dbReference type="NCBI Taxonomy" id="4556"/>
    <lineage>
        <taxon>Eukaryota</taxon>
        <taxon>Viridiplantae</taxon>
        <taxon>Streptophyta</taxon>
        <taxon>Embryophyta</taxon>
        <taxon>Tracheophyta</taxon>
        <taxon>Spermatophyta</taxon>
        <taxon>Magnoliopsida</taxon>
        <taxon>Liliopsida</taxon>
        <taxon>Poales</taxon>
        <taxon>Poaceae</taxon>
        <taxon>PACMAD clade</taxon>
        <taxon>Panicoideae</taxon>
        <taxon>Panicodae</taxon>
        <taxon>Paniceae</taxon>
        <taxon>Cenchrinae</taxon>
        <taxon>Setaria</taxon>
    </lineage>
</organism>
<evidence type="ECO:0000259" key="1">
    <source>
        <dbReference type="Pfam" id="PF07762"/>
    </source>
</evidence>
<dbReference type="Gramene" id="TKW11709">
    <property type="protein sequence ID" value="TKW11709"/>
    <property type="gene ID" value="SEVIR_6G250800v2"/>
</dbReference>
<gene>
    <name evidence="2" type="ORF">SEVIR_6G250800v2</name>
</gene>
<dbReference type="EMBL" id="CM016557">
    <property type="protein sequence ID" value="TKW11709.1"/>
    <property type="molecule type" value="Genomic_DNA"/>
</dbReference>
<accession>A0A4U6UDI1</accession>
<name>A0A4U6UDI1_SETVI</name>
<dbReference type="OMA" id="QWINKEV"/>
<reference evidence="2" key="1">
    <citation type="submission" date="2019-03" db="EMBL/GenBank/DDBJ databases">
        <title>WGS assembly of Setaria viridis.</title>
        <authorList>
            <person name="Huang P."/>
            <person name="Jenkins J."/>
            <person name="Grimwood J."/>
            <person name="Barry K."/>
            <person name="Healey A."/>
            <person name="Mamidi S."/>
            <person name="Sreedasyam A."/>
            <person name="Shu S."/>
            <person name="Feldman M."/>
            <person name="Wu J."/>
            <person name="Yu Y."/>
            <person name="Chen C."/>
            <person name="Johnson J."/>
            <person name="Rokhsar D."/>
            <person name="Baxter I."/>
            <person name="Schmutz J."/>
            <person name="Brutnell T."/>
            <person name="Kellogg E."/>
        </authorList>
    </citation>
    <scope>NUCLEOTIDE SEQUENCE [LARGE SCALE GENOMIC DNA]</scope>
</reference>
<proteinExistence type="predicted"/>
<sequence>MAAPLYRSHHPRPNFRSYFISLQSPRTPSMTNGAVDPPDPFMVLVDAFIPIIDEVSALIVENGGPSHPPFWGHIPFPPSVSPKERAAAQQRAVAEGLLRYRRELEWPAEDILRERRASNPSAVRKLVAFGGWEAALYLAILDGIEPHLEIPHPPGVASLVLSVSAGARDTFNQFPSGASIAGADHNIIAMYAGPYRPTFPPPGFYLVYDSLANSLAAVLPLPPSSASQFTHRGVGAGTAVLRHDPPSEYVLAELLYHRTSSTQATLFTWCSSGAVAGQWINKEVVLPFPLPSDPAYIFCADVVFALGDNSICWVDLLKGILICDKVMDDPKFRFISLPKGYSRSWHPEQGRGRPRDFSSMCSVRGDTVRFVHMNPASDIDDLITLTTWTLCISNSVWKKGGSFRIIDVWADPTYEELKLPKKVPRCPILSLLDEEDGVVYLTVAENNCQYVFSVDVERRMVVSGNRLPPEGRQFSRIMAVEVTMHLNKRTPCTVEVKHEEGEGGP</sequence>
<dbReference type="Pfam" id="PF07762">
    <property type="entry name" value="DUF1618"/>
    <property type="match status" value="1"/>
</dbReference>
<evidence type="ECO:0000313" key="3">
    <source>
        <dbReference type="Proteomes" id="UP000298652"/>
    </source>
</evidence>
<dbReference type="PANTHER" id="PTHR33086">
    <property type="entry name" value="OS05G0468200 PROTEIN-RELATED"/>
    <property type="match status" value="1"/>
</dbReference>
<keyword evidence="3" id="KW-1185">Reference proteome</keyword>
<dbReference type="Proteomes" id="UP000298652">
    <property type="component" value="Chromosome 6"/>
</dbReference>
<dbReference type="InterPro" id="IPR011676">
    <property type="entry name" value="DUF1618"/>
</dbReference>
<dbReference type="PANTHER" id="PTHR33086:SF52">
    <property type="entry name" value="OS09G0128900 PROTEIN"/>
    <property type="match status" value="1"/>
</dbReference>
<evidence type="ECO:0000313" key="2">
    <source>
        <dbReference type="EMBL" id="TKW11709.1"/>
    </source>
</evidence>
<feature type="domain" description="DUF1618" evidence="1">
    <location>
        <begin position="313"/>
        <end position="440"/>
    </location>
</feature>
<protein>
    <recommendedName>
        <fullName evidence="1">DUF1618 domain-containing protein</fullName>
    </recommendedName>
</protein>